<feature type="region of interest" description="Disordered" evidence="1">
    <location>
        <begin position="1"/>
        <end position="124"/>
    </location>
</feature>
<evidence type="ECO:0000313" key="2">
    <source>
        <dbReference type="EMBL" id="KTB07985.1"/>
    </source>
</evidence>
<sequence>MSSRALRKQQNDAELLESILNSNATTKRTTQQQKPKSNMATTNIFSLMDDNNSDDSEDVKDDAEEFELHKDVADKDNEAIAAPKIQLASKKSKKKANKGRKNKKKDNKPVNEPQSDTKDDIGNDEELDKIIREFQKSYINTTNLHHDDDIDGDEFVTASESESYDEGTRSSTKKTSNHNLFTDSGFSNFNIRGLKACERFFNTDIRKLDPHTEYKLLFDDISAKSLEDIDSVSSVSISPQQLKQIQRLKRMVKNWGGRDRRTVPNGPGNSPHRLRLTKVRDDWIPTQRGEFKMALMTKSEVMDWQLWMSPLDWKDVVEERVGSLHKFISFYKFESVTPDITRKSLSEFYVSVILHPDHEALISLISSRYPYLVPGLLQVALIAIRQGDRSNTNGLLQRALFVFDRALKTTVQFDGVKCQLPYIYFMNRQFYLTIFRYIQALGQRGAVGTASEWTKVLWSLSPLEDPLGCRYFIDHYLLLNEEYQYIIDVAKSPLFTTYKQWYTLGFSLAVTLSLIRLGKLKEARQEIEKNAKINTACLMTLFLEHLKGDVSQVQTTIEPTERDILEFKSYVTRFQHHWKSTEEVNFLHDELSRIFTNSIDLDSDLDNAAINDDVESPFYIDGIPINLLRFAILSEESSLMAAIPKRIWSNYEIYEFDVLPPIPTTKESRDVIENIKSLINESELISSQAEALQNEEILRRIQQLSLQEYMEGNPQELDI</sequence>
<dbReference type="VEuPathDB" id="FungiDB:GVI51_M01133"/>
<dbReference type="GO" id="GO:0072344">
    <property type="term" value="P:rescue of stalled ribosome"/>
    <property type="evidence" value="ECO:0007669"/>
    <property type="project" value="EnsemblFungi"/>
</dbReference>
<accession>A0A0W0D837</accession>
<dbReference type="PANTHER" id="PTHR22684">
    <property type="entry name" value="NULP1-RELATED"/>
    <property type="match status" value="1"/>
</dbReference>
<dbReference type="InterPro" id="IPR006994">
    <property type="entry name" value="TCF25/Rqc1"/>
</dbReference>
<feature type="compositionally biased region" description="Basic residues" evidence="1">
    <location>
        <begin position="90"/>
        <end position="106"/>
    </location>
</feature>
<dbReference type="GO" id="GO:1990116">
    <property type="term" value="P:ribosome-associated ubiquitin-dependent protein catabolic process"/>
    <property type="evidence" value="ECO:0007669"/>
    <property type="project" value="EnsemblFungi"/>
</dbReference>
<organism evidence="2 3">
    <name type="scientific">Candida glabrata</name>
    <name type="common">Yeast</name>
    <name type="synonym">Torulopsis glabrata</name>
    <dbReference type="NCBI Taxonomy" id="5478"/>
    <lineage>
        <taxon>Eukaryota</taxon>
        <taxon>Fungi</taxon>
        <taxon>Dikarya</taxon>
        <taxon>Ascomycota</taxon>
        <taxon>Saccharomycotina</taxon>
        <taxon>Saccharomycetes</taxon>
        <taxon>Saccharomycetales</taxon>
        <taxon>Saccharomycetaceae</taxon>
        <taxon>Nakaseomyces</taxon>
    </lineage>
</organism>
<protein>
    <submittedName>
        <fullName evidence="2">Ribosome quality control complex subunit 1</fullName>
    </submittedName>
</protein>
<evidence type="ECO:0000313" key="3">
    <source>
        <dbReference type="Proteomes" id="UP000054886"/>
    </source>
</evidence>
<dbReference type="EMBL" id="LLZZ01000106">
    <property type="protein sequence ID" value="KTB07985.1"/>
    <property type="molecule type" value="Genomic_DNA"/>
</dbReference>
<reference evidence="2 3" key="1">
    <citation type="submission" date="2015-10" db="EMBL/GenBank/DDBJ databases">
        <title>Draft genomes sequences of Candida glabrata isolates 1A, 1B, 2A, 2B, 3A and 3B.</title>
        <authorList>
            <person name="Haavelsrud O.E."/>
            <person name="Gaustad P."/>
        </authorList>
    </citation>
    <scope>NUCLEOTIDE SEQUENCE [LARGE SCALE GENOMIC DNA]</scope>
    <source>
        <strain evidence="2">910700640</strain>
    </source>
</reference>
<comment type="caution">
    <text evidence="2">The sequence shown here is derived from an EMBL/GenBank/DDBJ whole genome shotgun (WGS) entry which is preliminary data.</text>
</comment>
<name>A0A0W0D837_CANGB</name>
<feature type="compositionally biased region" description="Acidic residues" evidence="1">
    <location>
        <begin position="51"/>
        <end position="65"/>
    </location>
</feature>
<dbReference type="AlphaFoldDB" id="A0A0W0D837"/>
<dbReference type="GO" id="GO:1990112">
    <property type="term" value="C:RQC complex"/>
    <property type="evidence" value="ECO:0007669"/>
    <property type="project" value="EnsemblFungi"/>
</dbReference>
<gene>
    <name evidence="2" type="ORF">AO440_003909</name>
</gene>
<dbReference type="GO" id="GO:0030674">
    <property type="term" value="F:protein-macromolecule adaptor activity"/>
    <property type="evidence" value="ECO:0007669"/>
    <property type="project" value="EnsemblFungi"/>
</dbReference>
<dbReference type="VEuPathDB" id="FungiDB:GWK60_M01133"/>
<dbReference type="PANTHER" id="PTHR22684:SF0">
    <property type="entry name" value="RIBOSOME QUALITY CONTROL COMPLEX SUBUNIT TCF25"/>
    <property type="match status" value="1"/>
</dbReference>
<proteinExistence type="predicted"/>
<dbReference type="Proteomes" id="UP000054886">
    <property type="component" value="Unassembled WGS sequence"/>
</dbReference>
<evidence type="ECO:0000256" key="1">
    <source>
        <dbReference type="SAM" id="MobiDB-lite"/>
    </source>
</evidence>
<feature type="compositionally biased region" description="Basic and acidic residues" evidence="1">
    <location>
        <begin position="66"/>
        <end position="78"/>
    </location>
</feature>
<dbReference type="Pfam" id="PF04910">
    <property type="entry name" value="Tcf25"/>
    <property type="match status" value="1"/>
</dbReference>
<feature type="compositionally biased region" description="Low complexity" evidence="1">
    <location>
        <begin position="25"/>
        <end position="36"/>
    </location>
</feature>
<dbReference type="VEuPathDB" id="FungiDB:CAGL0M01232g"/>
<dbReference type="VEuPathDB" id="FungiDB:B1J91_M01232g"/>